<gene>
    <name evidence="10" type="ORF">DI632_07695</name>
</gene>
<keyword evidence="2" id="KW-1003">Cell membrane</keyword>
<feature type="transmembrane region" description="Helical" evidence="7">
    <location>
        <begin position="80"/>
        <end position="99"/>
    </location>
</feature>
<accession>A0A2W4Z8G9</accession>
<organism evidence="10 11">
    <name type="scientific">Sphingomonas hengshuiensis</name>
    <dbReference type="NCBI Taxonomy" id="1609977"/>
    <lineage>
        <taxon>Bacteria</taxon>
        <taxon>Pseudomonadati</taxon>
        <taxon>Pseudomonadota</taxon>
        <taxon>Alphaproteobacteria</taxon>
        <taxon>Sphingomonadales</taxon>
        <taxon>Sphingomonadaceae</taxon>
        <taxon>Sphingomonas</taxon>
    </lineage>
</organism>
<evidence type="ECO:0000256" key="1">
    <source>
        <dbReference type="ARBA" id="ARBA00004651"/>
    </source>
</evidence>
<sequence>MALGTLQTVRPPSGFLGRLEALAEAERGQLPLWMPVALGLGIAAWFRLPGQGAWAAFLMVALSVALAGMVLPWGTRTARAIAVAGTLAMLGCALVWWRAERVAAPVLARPVVATFTGEVERVEPLPARGLVRLTLRPGSGSALPPRVRVNVAARDVPAGIVAGSRISLRARLMPPPSAALPGAYDFARTAWFQGIGATGRGFAPIRVVAPGDPGNAGLRASLTGHIVGRVDGSAGGIAAAFVTGDRGAIDEADAEAMRRSGLAHLLSISGLHVTAMVVATMTLVLKLLALFPPLALRVRLPVVAAGAGAVAALGYTWLSGADVPTVRSCIAALLVLAALSLGREAITLRMIATGALLVLLVLPESLAGPSFQLSFAAVTAIVALHEHPRVRRWFLARDEAAWRRLLRGLASLLLTGLVVEAALMPIGLYHFHKAGLYGALANIVAIPLTTFVTMPLEALALLLDLVGLGAPAWWAVERSLALLLWIAHLVSSAPGSVAALPAMPDGAFAAMVMGGLWIALWRARWRRWGIVPLAAGAVWALATPAPDLLVTGDGRHLALATGDGGMAILRDRAGDYVRSTLGEGGGVTGDLPPLSEQPNARCSPDLCVAIRTAGGRRWTILATRSGYAVPWGELVAACARADIVVSERRLPDRCRPRWLKLDRSLLRRTGGVAVTLSTGRVTTVRRGGRHPWEAPETIAPPPPPYRVRRNGRNGGVSDAAR</sequence>
<evidence type="ECO:0000256" key="7">
    <source>
        <dbReference type="SAM" id="Phobius"/>
    </source>
</evidence>
<protein>
    <submittedName>
        <fullName evidence="10">Competence protein ComEC</fullName>
    </submittedName>
</protein>
<evidence type="ECO:0000259" key="9">
    <source>
        <dbReference type="Pfam" id="PF13567"/>
    </source>
</evidence>
<keyword evidence="4 7" id="KW-1133">Transmembrane helix</keyword>
<comment type="caution">
    <text evidence="10">The sequence shown here is derived from an EMBL/GenBank/DDBJ whole genome shotgun (WGS) entry which is preliminary data.</text>
</comment>
<dbReference type="EMBL" id="QFNF01000015">
    <property type="protein sequence ID" value="PZO78026.1"/>
    <property type="molecule type" value="Genomic_DNA"/>
</dbReference>
<comment type="subcellular location">
    <subcellularLocation>
        <location evidence="1">Cell membrane</location>
        <topology evidence="1">Multi-pass membrane protein</topology>
    </subcellularLocation>
</comment>
<feature type="transmembrane region" description="Helical" evidence="7">
    <location>
        <begin position="330"/>
        <end position="360"/>
    </location>
</feature>
<feature type="transmembrane region" description="Helical" evidence="7">
    <location>
        <begin position="300"/>
        <end position="318"/>
    </location>
</feature>
<evidence type="ECO:0000259" key="8">
    <source>
        <dbReference type="Pfam" id="PF03772"/>
    </source>
</evidence>
<dbReference type="PANTHER" id="PTHR30619">
    <property type="entry name" value="DNA INTERNALIZATION/COMPETENCE PROTEIN COMEC/REC2"/>
    <property type="match status" value="1"/>
</dbReference>
<evidence type="ECO:0000256" key="4">
    <source>
        <dbReference type="ARBA" id="ARBA00022989"/>
    </source>
</evidence>
<name>A0A2W4Z8G9_9SPHN</name>
<feature type="transmembrane region" description="Helical" evidence="7">
    <location>
        <begin position="443"/>
        <end position="468"/>
    </location>
</feature>
<feature type="transmembrane region" description="Helical" evidence="7">
    <location>
        <begin position="53"/>
        <end position="74"/>
    </location>
</feature>
<feature type="transmembrane region" description="Helical" evidence="7">
    <location>
        <begin position="405"/>
        <end position="431"/>
    </location>
</feature>
<proteinExistence type="predicted"/>
<dbReference type="Proteomes" id="UP000248614">
    <property type="component" value="Unassembled WGS sequence"/>
</dbReference>
<reference evidence="10 11" key="1">
    <citation type="submission" date="2017-08" db="EMBL/GenBank/DDBJ databases">
        <title>Infants hospitalized years apart are colonized by the same room-sourced microbial strains.</title>
        <authorList>
            <person name="Brooks B."/>
            <person name="Olm M.R."/>
            <person name="Firek B.A."/>
            <person name="Baker R."/>
            <person name="Thomas B.C."/>
            <person name="Morowitz M.J."/>
            <person name="Banfield J.F."/>
        </authorList>
    </citation>
    <scope>NUCLEOTIDE SEQUENCE [LARGE SCALE GENOMIC DNA]</scope>
    <source>
        <strain evidence="10">S2_018_000_R3_110</strain>
    </source>
</reference>
<dbReference type="InterPro" id="IPR025405">
    <property type="entry name" value="DUF4131"/>
</dbReference>
<dbReference type="InterPro" id="IPR004477">
    <property type="entry name" value="ComEC_N"/>
</dbReference>
<keyword evidence="3 7" id="KW-0812">Transmembrane</keyword>
<dbReference type="Pfam" id="PF03772">
    <property type="entry name" value="Competence"/>
    <property type="match status" value="1"/>
</dbReference>
<dbReference type="NCBIfam" id="TIGR00360">
    <property type="entry name" value="ComEC_N-term"/>
    <property type="match status" value="1"/>
</dbReference>
<evidence type="ECO:0000256" key="6">
    <source>
        <dbReference type="SAM" id="MobiDB-lite"/>
    </source>
</evidence>
<dbReference type="Pfam" id="PF13567">
    <property type="entry name" value="DUF4131"/>
    <property type="match status" value="1"/>
</dbReference>
<feature type="transmembrane region" description="Helical" evidence="7">
    <location>
        <begin position="265"/>
        <end position="288"/>
    </location>
</feature>
<feature type="transmembrane region" description="Helical" evidence="7">
    <location>
        <begin position="506"/>
        <end position="523"/>
    </location>
</feature>
<keyword evidence="5 7" id="KW-0472">Membrane</keyword>
<dbReference type="InterPro" id="IPR052159">
    <property type="entry name" value="Competence_DNA_uptake"/>
</dbReference>
<evidence type="ECO:0000256" key="3">
    <source>
        <dbReference type="ARBA" id="ARBA00022692"/>
    </source>
</evidence>
<feature type="domain" description="ComEC/Rec2-related protein" evidence="8">
    <location>
        <begin position="242"/>
        <end position="524"/>
    </location>
</feature>
<dbReference type="PANTHER" id="PTHR30619:SF1">
    <property type="entry name" value="RECOMBINATION PROTEIN 2"/>
    <property type="match status" value="1"/>
</dbReference>
<feature type="transmembrane region" description="Helical" evidence="7">
    <location>
        <begin position="366"/>
        <end position="384"/>
    </location>
</feature>
<feature type="region of interest" description="Disordered" evidence="6">
    <location>
        <begin position="685"/>
        <end position="721"/>
    </location>
</feature>
<evidence type="ECO:0000313" key="10">
    <source>
        <dbReference type="EMBL" id="PZO78026.1"/>
    </source>
</evidence>
<evidence type="ECO:0000256" key="5">
    <source>
        <dbReference type="ARBA" id="ARBA00023136"/>
    </source>
</evidence>
<dbReference type="AlphaFoldDB" id="A0A2W4Z8G9"/>
<dbReference type="GO" id="GO:0005886">
    <property type="term" value="C:plasma membrane"/>
    <property type="evidence" value="ECO:0007669"/>
    <property type="project" value="UniProtKB-SubCell"/>
</dbReference>
<feature type="domain" description="DUF4131" evidence="9">
    <location>
        <begin position="51"/>
        <end position="205"/>
    </location>
</feature>
<evidence type="ECO:0000313" key="11">
    <source>
        <dbReference type="Proteomes" id="UP000248614"/>
    </source>
</evidence>
<evidence type="ECO:0000256" key="2">
    <source>
        <dbReference type="ARBA" id="ARBA00022475"/>
    </source>
</evidence>